<protein>
    <submittedName>
        <fullName evidence="2">Uncharacterized protein</fullName>
    </submittedName>
</protein>
<dbReference type="OrthoDB" id="8566307at2"/>
<dbReference type="Proteomes" id="UP000248798">
    <property type="component" value="Unassembled WGS sequence"/>
</dbReference>
<accession>A0A328FIT4</accession>
<dbReference type="EMBL" id="QLNI01000002">
    <property type="protein sequence ID" value="RAM03780.1"/>
    <property type="molecule type" value="Genomic_DNA"/>
</dbReference>
<keyword evidence="4" id="KW-1185">Reference proteome</keyword>
<reference evidence="1 4" key="2">
    <citation type="submission" date="2019-02" db="EMBL/GenBank/DDBJ databases">
        <title>Complete genome sequence of Desulfobacter hydrogenophilus AcRS1.</title>
        <authorList>
            <person name="Marietou A."/>
            <person name="Lund M.B."/>
            <person name="Marshall I.P.G."/>
            <person name="Schreiber L."/>
            <person name="Jorgensen B."/>
        </authorList>
    </citation>
    <scope>NUCLEOTIDE SEQUENCE [LARGE SCALE GENOMIC DNA]</scope>
    <source>
        <strain evidence="1 4">AcRS1</strain>
    </source>
</reference>
<dbReference type="EMBL" id="CP036313">
    <property type="protein sequence ID" value="QBH13530.1"/>
    <property type="molecule type" value="Genomic_DNA"/>
</dbReference>
<dbReference type="AlphaFoldDB" id="A0A328FIT4"/>
<dbReference type="Proteomes" id="UP000293902">
    <property type="component" value="Chromosome"/>
</dbReference>
<sequence length="216" mass="25479">MKDIYRINIGNKWKLEDLYEFPRAYYQVYAFQYCFMPDQNIEHKNQLLKIFKNYKDNGQYRYINIYKKFQLHVSQENKPDIFSMHYASPGWIDLLLNPEIALQISKSIAIYLGLSVTAAKTYKTIYKMLSEINQQRNKNKLNDFQLTKKQNEELIAMSNHIARLIGFDNVGQIDQYTGNPEVTLKILLAHYRRLKNIENFISDGKVSLTSNKKEGS</sequence>
<dbReference type="RefSeq" id="WP_111953076.1">
    <property type="nucleotide sequence ID" value="NZ_CP036313.1"/>
</dbReference>
<proteinExistence type="predicted"/>
<evidence type="ECO:0000313" key="4">
    <source>
        <dbReference type="Proteomes" id="UP000293902"/>
    </source>
</evidence>
<evidence type="ECO:0000313" key="1">
    <source>
        <dbReference type="EMBL" id="QBH13530.1"/>
    </source>
</evidence>
<name>A0A328FIT4_9BACT</name>
<reference evidence="2 3" key="1">
    <citation type="submission" date="2018-06" db="EMBL/GenBank/DDBJ databases">
        <title>Complete Genome Sequence of Desulfobacter hydrogenophilus (DSM3380).</title>
        <authorList>
            <person name="Marietou A."/>
            <person name="Schreiber L."/>
            <person name="Marshall I."/>
            <person name="Jorgensen B."/>
        </authorList>
    </citation>
    <scope>NUCLEOTIDE SEQUENCE [LARGE SCALE GENOMIC DNA]</scope>
    <source>
        <strain evidence="2 3">DSM 3380</strain>
    </source>
</reference>
<gene>
    <name evidence="2" type="ORF">DO021_01635</name>
    <name evidence="1" type="ORF">EYB58_11705</name>
</gene>
<organism evidence="2 3">
    <name type="scientific">Desulfobacter hydrogenophilus</name>
    <dbReference type="NCBI Taxonomy" id="2291"/>
    <lineage>
        <taxon>Bacteria</taxon>
        <taxon>Pseudomonadati</taxon>
        <taxon>Thermodesulfobacteriota</taxon>
        <taxon>Desulfobacteria</taxon>
        <taxon>Desulfobacterales</taxon>
        <taxon>Desulfobacteraceae</taxon>
        <taxon>Desulfobacter</taxon>
    </lineage>
</organism>
<evidence type="ECO:0000313" key="3">
    <source>
        <dbReference type="Proteomes" id="UP000248798"/>
    </source>
</evidence>
<evidence type="ECO:0000313" key="2">
    <source>
        <dbReference type="EMBL" id="RAM03780.1"/>
    </source>
</evidence>